<keyword evidence="5" id="KW-0479">Metal-binding</keyword>
<evidence type="ECO:0000256" key="7">
    <source>
        <dbReference type="ARBA" id="ARBA00023004"/>
    </source>
</evidence>
<evidence type="ECO:0000256" key="3">
    <source>
        <dbReference type="ARBA" id="ARBA00012239"/>
    </source>
</evidence>
<name>A0A9D1MEI8_9FIRM</name>
<evidence type="ECO:0000259" key="11">
    <source>
        <dbReference type="Pfam" id="PF00266"/>
    </source>
</evidence>
<gene>
    <name evidence="12" type="ORF">IAC57_02940</name>
</gene>
<comment type="cofactor">
    <cofactor evidence="1 10">
        <name>pyridoxal 5'-phosphate</name>
        <dbReference type="ChEBI" id="CHEBI:597326"/>
    </cofactor>
</comment>
<reference evidence="12" key="2">
    <citation type="journal article" date="2021" name="PeerJ">
        <title>Extensive microbial diversity within the chicken gut microbiome revealed by metagenomics and culture.</title>
        <authorList>
            <person name="Gilroy R."/>
            <person name="Ravi A."/>
            <person name="Getino M."/>
            <person name="Pursley I."/>
            <person name="Horton D.L."/>
            <person name="Alikhan N.F."/>
            <person name="Baker D."/>
            <person name="Gharbi K."/>
            <person name="Hall N."/>
            <person name="Watson M."/>
            <person name="Adriaenssens E.M."/>
            <person name="Foster-Nyarko E."/>
            <person name="Jarju S."/>
            <person name="Secka A."/>
            <person name="Antonio M."/>
            <person name="Oren A."/>
            <person name="Chaudhuri R.R."/>
            <person name="La Ragione R."/>
            <person name="Hildebrand F."/>
            <person name="Pallen M.J."/>
        </authorList>
    </citation>
    <scope>NUCLEOTIDE SEQUENCE</scope>
    <source>
        <strain evidence="12">11687</strain>
    </source>
</reference>
<comment type="caution">
    <text evidence="12">The sequence shown here is derived from an EMBL/GenBank/DDBJ whole genome shotgun (WGS) entry which is preliminary data.</text>
</comment>
<feature type="domain" description="Aminotransferase class V" evidence="11">
    <location>
        <begin position="2"/>
        <end position="358"/>
    </location>
</feature>
<dbReference type="EMBL" id="DVMZ01000077">
    <property type="protein sequence ID" value="HIU59038.1"/>
    <property type="molecule type" value="Genomic_DNA"/>
</dbReference>
<reference evidence="12" key="1">
    <citation type="submission" date="2020-10" db="EMBL/GenBank/DDBJ databases">
        <authorList>
            <person name="Gilroy R."/>
        </authorList>
    </citation>
    <scope>NUCLEOTIDE SEQUENCE</scope>
    <source>
        <strain evidence="12">11687</strain>
    </source>
</reference>
<keyword evidence="7" id="KW-0408">Iron</keyword>
<comment type="catalytic activity">
    <reaction evidence="9">
        <text>(sulfur carrier)-H + L-cysteine = (sulfur carrier)-SH + L-alanine</text>
        <dbReference type="Rhea" id="RHEA:43892"/>
        <dbReference type="Rhea" id="RHEA-COMP:14737"/>
        <dbReference type="Rhea" id="RHEA-COMP:14739"/>
        <dbReference type="ChEBI" id="CHEBI:29917"/>
        <dbReference type="ChEBI" id="CHEBI:35235"/>
        <dbReference type="ChEBI" id="CHEBI:57972"/>
        <dbReference type="ChEBI" id="CHEBI:64428"/>
        <dbReference type="EC" id="2.8.1.7"/>
    </reaction>
</comment>
<dbReference type="GO" id="GO:0046872">
    <property type="term" value="F:metal ion binding"/>
    <property type="evidence" value="ECO:0007669"/>
    <property type="project" value="UniProtKB-KW"/>
</dbReference>
<dbReference type="PANTHER" id="PTHR11601">
    <property type="entry name" value="CYSTEINE DESULFURYLASE FAMILY MEMBER"/>
    <property type="match status" value="1"/>
</dbReference>
<dbReference type="Gene3D" id="3.90.1150.10">
    <property type="entry name" value="Aspartate Aminotransferase, domain 1"/>
    <property type="match status" value="1"/>
</dbReference>
<dbReference type="InterPro" id="IPR020578">
    <property type="entry name" value="Aminotrans_V_PyrdxlP_BS"/>
</dbReference>
<dbReference type="PANTHER" id="PTHR11601:SF34">
    <property type="entry name" value="CYSTEINE DESULFURASE"/>
    <property type="match status" value="1"/>
</dbReference>
<keyword evidence="4" id="KW-0808">Transferase</keyword>
<protein>
    <recommendedName>
        <fullName evidence="3">cysteine desulfurase</fullName>
        <ecNumber evidence="3">2.8.1.7</ecNumber>
    </recommendedName>
</protein>
<comment type="similarity">
    <text evidence="2">Belongs to the class-V pyridoxal-phosphate-dependent aminotransferase family. NifS/IscS subfamily.</text>
</comment>
<dbReference type="GO" id="GO:0031071">
    <property type="term" value="F:cysteine desulfurase activity"/>
    <property type="evidence" value="ECO:0007669"/>
    <property type="project" value="UniProtKB-EC"/>
</dbReference>
<evidence type="ECO:0000256" key="5">
    <source>
        <dbReference type="ARBA" id="ARBA00022723"/>
    </source>
</evidence>
<keyword evidence="8" id="KW-0411">Iron-sulfur</keyword>
<dbReference type="InterPro" id="IPR015424">
    <property type="entry name" value="PyrdxlP-dep_Trfase"/>
</dbReference>
<dbReference type="EC" id="2.8.1.7" evidence="3"/>
<dbReference type="Gene3D" id="1.10.260.50">
    <property type="match status" value="1"/>
</dbReference>
<proteinExistence type="inferred from homology"/>
<dbReference type="InterPro" id="IPR000192">
    <property type="entry name" value="Aminotrans_V_dom"/>
</dbReference>
<dbReference type="Pfam" id="PF00266">
    <property type="entry name" value="Aminotran_5"/>
    <property type="match status" value="1"/>
</dbReference>
<dbReference type="PIRSF" id="PIRSF005572">
    <property type="entry name" value="NifS"/>
    <property type="match status" value="1"/>
</dbReference>
<evidence type="ECO:0000256" key="4">
    <source>
        <dbReference type="ARBA" id="ARBA00022679"/>
    </source>
</evidence>
<evidence type="ECO:0000313" key="12">
    <source>
        <dbReference type="EMBL" id="HIU59038.1"/>
    </source>
</evidence>
<dbReference type="AlphaFoldDB" id="A0A9D1MEI8"/>
<evidence type="ECO:0000256" key="1">
    <source>
        <dbReference type="ARBA" id="ARBA00001933"/>
    </source>
</evidence>
<dbReference type="Gene3D" id="3.40.640.10">
    <property type="entry name" value="Type I PLP-dependent aspartate aminotransferase-like (Major domain)"/>
    <property type="match status" value="1"/>
</dbReference>
<dbReference type="PROSITE" id="PS00595">
    <property type="entry name" value="AA_TRANSFER_CLASS_5"/>
    <property type="match status" value="1"/>
</dbReference>
<dbReference type="GO" id="GO:0051536">
    <property type="term" value="F:iron-sulfur cluster binding"/>
    <property type="evidence" value="ECO:0007669"/>
    <property type="project" value="UniProtKB-KW"/>
</dbReference>
<dbReference type="SUPFAM" id="SSF53383">
    <property type="entry name" value="PLP-dependent transferases"/>
    <property type="match status" value="1"/>
</dbReference>
<dbReference type="InterPro" id="IPR016454">
    <property type="entry name" value="Cysteine_dSase"/>
</dbReference>
<evidence type="ECO:0000256" key="10">
    <source>
        <dbReference type="RuleBase" id="RU004504"/>
    </source>
</evidence>
<keyword evidence="6" id="KW-0663">Pyridoxal phosphate</keyword>
<evidence type="ECO:0000256" key="8">
    <source>
        <dbReference type="ARBA" id="ARBA00023014"/>
    </source>
</evidence>
<organism evidence="12 13">
    <name type="scientific">Candidatus Scatosoma pullistercoris</name>
    <dbReference type="NCBI Taxonomy" id="2840934"/>
    <lineage>
        <taxon>Bacteria</taxon>
        <taxon>Bacillati</taxon>
        <taxon>Bacillota</taxon>
        <taxon>Clostridia</taxon>
        <taxon>Candidatus Scatosoma</taxon>
    </lineage>
</organism>
<evidence type="ECO:0000256" key="6">
    <source>
        <dbReference type="ARBA" id="ARBA00022898"/>
    </source>
</evidence>
<dbReference type="InterPro" id="IPR015422">
    <property type="entry name" value="PyrdxlP-dep_Trfase_small"/>
</dbReference>
<dbReference type="InterPro" id="IPR015421">
    <property type="entry name" value="PyrdxlP-dep_Trfase_major"/>
</dbReference>
<evidence type="ECO:0000313" key="13">
    <source>
        <dbReference type="Proteomes" id="UP000824081"/>
    </source>
</evidence>
<dbReference type="Proteomes" id="UP000824081">
    <property type="component" value="Unassembled WGS sequence"/>
</dbReference>
<evidence type="ECO:0000256" key="2">
    <source>
        <dbReference type="ARBA" id="ARBA00006490"/>
    </source>
</evidence>
<accession>A0A9D1MEI8</accession>
<evidence type="ECO:0000256" key="9">
    <source>
        <dbReference type="ARBA" id="ARBA00050776"/>
    </source>
</evidence>
<sequence>MIYLDNAATTKPDSRAFSRAQEYLTEKWQNPSGLYREGFSLQGELKKARSFLLSRIADESAYTLVFTSCGTESDNQSMFGYGRRGNVVTTAGEHAAILSSVTELKNRGIAEVRFAPLNPDGSVDERALLSLVDEKTSLVSVIHVNNETGAINDVNALARAVKEKNPRVVFHSDGVQAYGKIPFRLGKEIDLYSVSAHKIGGLKGTGALVRRKSLPVRPYIFGGGQESGERSGTENLFGIKMFEYAAEEKFRTLAEDYQRLGKVREEFWERLDRESFVRISSRDSSPYILSISAPGLRGEVLLHMADDRGLIVGTGSACSSNAKNRYSRVILACGKDERTADGVLRLSFSPSTTAKELSQASSIFNQIARELRERMG</sequence>